<dbReference type="Proteomes" id="UP000201252">
    <property type="component" value="Segment"/>
</dbReference>
<dbReference type="KEGG" id="vg:15011117"/>
<name>M4R1T7_9CAUD</name>
<dbReference type="OrthoDB" id="31394at10239"/>
<dbReference type="RefSeq" id="YP_007674564.1">
    <property type="nucleotide sequence ID" value="NC_020851.1"/>
</dbReference>
<sequence length="176" mass="20843">MKKFWQEVLLLPYKSNSQDNPFHEQQVEDLLIKHGFRYIAQPNGTHNSPDFRVFLENGKTVDIECKSSKQTFPTYNGGLPKGGVVYIFSSNRYNQTTIFFADDVVSTKKRQQFNNLTEELNAVLKLHQMDEEWQEDSRGFDFYIRNMYVQNGAGKKDYFKHFERQQCESNVLNYNW</sequence>
<evidence type="ECO:0000313" key="1">
    <source>
        <dbReference type="EMBL" id="AGH31712.1"/>
    </source>
</evidence>
<organism evidence="1 2">
    <name type="scientific">Synechococcus phage S-SKS1</name>
    <dbReference type="NCBI Taxonomy" id="754042"/>
    <lineage>
        <taxon>Viruses</taxon>
        <taxon>Duplodnaviria</taxon>
        <taxon>Heunggongvirae</taxon>
        <taxon>Uroviricota</taxon>
        <taxon>Caudoviricetes</taxon>
        <taxon>Llyrvirus</taxon>
        <taxon>Llyrvirus SSKS1</taxon>
    </lineage>
</organism>
<accession>M4R1T7</accession>
<proteinExistence type="predicted"/>
<keyword evidence="2" id="KW-1185">Reference proteome</keyword>
<gene>
    <name evidence="1" type="ORF">SWZG_00206</name>
</gene>
<evidence type="ECO:0000313" key="2">
    <source>
        <dbReference type="Proteomes" id="UP000201252"/>
    </source>
</evidence>
<dbReference type="EMBL" id="HQ633071">
    <property type="protein sequence ID" value="AGH31712.1"/>
    <property type="molecule type" value="Genomic_DNA"/>
</dbReference>
<protein>
    <submittedName>
        <fullName evidence="1">Uncharacterized protein</fullName>
    </submittedName>
</protein>
<dbReference type="GeneID" id="15011117"/>
<reference evidence="1 2" key="1">
    <citation type="submission" date="2010-10" db="EMBL/GenBank/DDBJ databases">
        <title>The Genome Sequence of Synechococcus phage S-SKS1.</title>
        <authorList>
            <consortium name="The Broad Institute Genome Sequencing Platform"/>
            <person name="Henn M.R."/>
            <person name="Clokie M."/>
            <person name="Levin J."/>
            <person name="Malboeuf C."/>
            <person name="Casali M."/>
            <person name="Russ C."/>
            <person name="Lennon N."/>
            <person name="Chapman S.B."/>
            <person name="Erlich R."/>
            <person name="Young S.K."/>
            <person name="Yandava C."/>
            <person name="Zeng Q."/>
            <person name="Alvarado L."/>
            <person name="Anderson S."/>
            <person name="Berlin A."/>
            <person name="Chen Z."/>
            <person name="Freedman E."/>
            <person name="Gellesch M."/>
            <person name="Goldberg J."/>
            <person name="Green L."/>
            <person name="Griggs A."/>
            <person name="Gujja S."/>
            <person name="Heilman E.R."/>
            <person name="Heiman D."/>
            <person name="Hollinger A."/>
            <person name="Howarth C."/>
            <person name="Larson L."/>
            <person name="Mehta T."/>
            <person name="Pearson M."/>
            <person name="Roberts A."/>
            <person name="Ryan E."/>
            <person name="Saif S."/>
            <person name="Shea T."/>
            <person name="Shenoy N."/>
            <person name="Sisk P."/>
            <person name="Stolte C."/>
            <person name="Sykes S."/>
            <person name="White J."/>
            <person name="Haas B."/>
            <person name="Nusbaum C."/>
            <person name="Birren B."/>
        </authorList>
    </citation>
    <scope>NUCLEOTIDE SEQUENCE [LARGE SCALE GENOMIC DNA]</scope>
</reference>